<organism evidence="8 9">
    <name type="scientific">Tenebrio molitor</name>
    <name type="common">Yellow mealworm beetle</name>
    <dbReference type="NCBI Taxonomy" id="7067"/>
    <lineage>
        <taxon>Eukaryota</taxon>
        <taxon>Metazoa</taxon>
        <taxon>Ecdysozoa</taxon>
        <taxon>Arthropoda</taxon>
        <taxon>Hexapoda</taxon>
        <taxon>Insecta</taxon>
        <taxon>Pterygota</taxon>
        <taxon>Neoptera</taxon>
        <taxon>Endopterygota</taxon>
        <taxon>Coleoptera</taxon>
        <taxon>Polyphaga</taxon>
        <taxon>Cucujiformia</taxon>
        <taxon>Tenebrionidae</taxon>
        <taxon>Tenebrio</taxon>
    </lineage>
</organism>
<evidence type="ECO:0000313" key="9">
    <source>
        <dbReference type="Proteomes" id="UP000719412"/>
    </source>
</evidence>
<dbReference type="InterPro" id="IPR029033">
    <property type="entry name" value="His_PPase_superfam"/>
</dbReference>
<dbReference type="Pfam" id="PF00328">
    <property type="entry name" value="His_Phos_2"/>
    <property type="match status" value="2"/>
</dbReference>
<comment type="catalytic activity">
    <reaction evidence="3">
        <text>3-O-[beta-D-GlcA-(1-&gt;3)-beta-D-Gal-(1-&gt;3)-beta-D-Gal-(1-&gt;4)-beta-D-2-O-P-Xyl]-L-seryl-[protein] + H2O = 3-O-(beta-D-GlcA-(1-&gt;3)-beta-D-Gal-(1-&gt;3)-beta-D-Gal-(1-&gt;4)-beta-D-Xyl)-L-seryl-[protein] + phosphate</text>
        <dbReference type="Rhea" id="RHEA:56512"/>
        <dbReference type="Rhea" id="RHEA-COMP:12573"/>
        <dbReference type="Rhea" id="RHEA-COMP:14559"/>
        <dbReference type="ChEBI" id="CHEBI:15377"/>
        <dbReference type="ChEBI" id="CHEBI:43474"/>
        <dbReference type="ChEBI" id="CHEBI:132093"/>
        <dbReference type="ChEBI" id="CHEBI:140495"/>
    </reaction>
</comment>
<dbReference type="PANTHER" id="PTHR11567:SF110">
    <property type="entry name" value="2-PHOSPHOXYLOSE PHOSPHATASE 1"/>
    <property type="match status" value="1"/>
</dbReference>
<dbReference type="InterPro" id="IPR050645">
    <property type="entry name" value="Histidine_acid_phosphatase"/>
</dbReference>
<comment type="caution">
    <text evidence="8">The sequence shown here is derived from an EMBL/GenBank/DDBJ whole genome shotgun (WGS) entry which is preliminary data.</text>
</comment>
<evidence type="ECO:0000256" key="2">
    <source>
        <dbReference type="ARBA" id="ARBA00022801"/>
    </source>
</evidence>
<dbReference type="GO" id="GO:0005794">
    <property type="term" value="C:Golgi apparatus"/>
    <property type="evidence" value="ECO:0007669"/>
    <property type="project" value="TreeGrafter"/>
</dbReference>
<keyword evidence="7" id="KW-0472">Membrane</keyword>
<feature type="region of interest" description="Disordered" evidence="6">
    <location>
        <begin position="1"/>
        <end position="22"/>
    </location>
</feature>
<dbReference type="AlphaFoldDB" id="A0A8J6LH73"/>
<reference evidence="8" key="1">
    <citation type="journal article" date="2020" name="J Insects Food Feed">
        <title>The yellow mealworm (Tenebrio molitor) genome: a resource for the emerging insects as food and feed industry.</title>
        <authorList>
            <person name="Eriksson T."/>
            <person name="Andere A."/>
            <person name="Kelstrup H."/>
            <person name="Emery V."/>
            <person name="Picard C."/>
        </authorList>
    </citation>
    <scope>NUCLEOTIDE SEQUENCE</scope>
    <source>
        <strain evidence="8">Stoneville</strain>
        <tissue evidence="8">Whole head</tissue>
    </source>
</reference>
<protein>
    <recommendedName>
        <fullName evidence="4">2-phosphoxylose phosphatase 1</fullName>
    </recommendedName>
    <alternativeName>
        <fullName evidence="5">Acid phosphatase-like protein 2</fullName>
    </alternativeName>
</protein>
<name>A0A8J6LH73_TENMO</name>
<dbReference type="PANTHER" id="PTHR11567">
    <property type="entry name" value="ACID PHOSPHATASE-RELATED"/>
    <property type="match status" value="1"/>
</dbReference>
<dbReference type="GO" id="GO:0006024">
    <property type="term" value="P:glycosaminoglycan biosynthetic process"/>
    <property type="evidence" value="ECO:0007669"/>
    <property type="project" value="TreeGrafter"/>
</dbReference>
<proteinExistence type="inferred from homology"/>
<dbReference type="InterPro" id="IPR000560">
    <property type="entry name" value="His_Pase_clade-2"/>
</dbReference>
<evidence type="ECO:0000256" key="4">
    <source>
        <dbReference type="ARBA" id="ARBA00040357"/>
    </source>
</evidence>
<evidence type="ECO:0000256" key="5">
    <source>
        <dbReference type="ARBA" id="ARBA00041499"/>
    </source>
</evidence>
<keyword evidence="7" id="KW-1133">Transmembrane helix</keyword>
<keyword evidence="2" id="KW-0378">Hydrolase</keyword>
<dbReference type="SUPFAM" id="SSF53254">
    <property type="entry name" value="Phosphoglycerate mutase-like"/>
    <property type="match status" value="1"/>
</dbReference>
<reference evidence="8" key="2">
    <citation type="submission" date="2021-08" db="EMBL/GenBank/DDBJ databases">
        <authorList>
            <person name="Eriksson T."/>
        </authorList>
    </citation>
    <scope>NUCLEOTIDE SEQUENCE</scope>
    <source>
        <strain evidence="8">Stoneville</strain>
        <tissue evidence="8">Whole head</tissue>
    </source>
</reference>
<evidence type="ECO:0000256" key="3">
    <source>
        <dbReference type="ARBA" id="ARBA00036311"/>
    </source>
</evidence>
<dbReference type="GO" id="GO:0050650">
    <property type="term" value="P:chondroitin sulfate proteoglycan biosynthetic process"/>
    <property type="evidence" value="ECO:0007669"/>
    <property type="project" value="TreeGrafter"/>
</dbReference>
<evidence type="ECO:0000256" key="1">
    <source>
        <dbReference type="ARBA" id="ARBA00005375"/>
    </source>
</evidence>
<evidence type="ECO:0000256" key="7">
    <source>
        <dbReference type="SAM" id="Phobius"/>
    </source>
</evidence>
<gene>
    <name evidence="8" type="ORF">GEV33_009546</name>
</gene>
<dbReference type="Proteomes" id="UP000719412">
    <property type="component" value="Unassembled WGS sequence"/>
</dbReference>
<dbReference type="Gene3D" id="3.40.50.1240">
    <property type="entry name" value="Phosphoglycerate mutase-like"/>
    <property type="match status" value="1"/>
</dbReference>
<keyword evidence="7" id="KW-0812">Transmembrane</keyword>
<dbReference type="CDD" id="cd07061">
    <property type="entry name" value="HP_HAP_like"/>
    <property type="match status" value="1"/>
</dbReference>
<evidence type="ECO:0000313" key="8">
    <source>
        <dbReference type="EMBL" id="KAH0813246.1"/>
    </source>
</evidence>
<evidence type="ECO:0000256" key="6">
    <source>
        <dbReference type="SAM" id="MobiDB-lite"/>
    </source>
</evidence>
<comment type="similarity">
    <text evidence="1">Belongs to the histidine acid phosphatase family.</text>
</comment>
<accession>A0A8J6LH73</accession>
<keyword evidence="9" id="KW-1185">Reference proteome</keyword>
<sequence>MPRSRGPCLHPVPPPRSTPVTAARKHPKLRRLFHYQPCLVHWISSIFSLFVADAFGACFRDEFAHPTVRIPHENATIREEESMTFVEVLPRMPNKALHCYLLMIVWILLLVAGVYKFLEPKQKLPEPAVNTELFHSLSNDIKTRRIFKICNFPQEISDGDEGIVLSKKWVMTGVIILIRHGDRGPLQHVRNITAVNCGTEETEKFISYKAYLHNLTVSGRAPWTGPGPFHDFPLLPTHPRQCQLGQLTMQGISQLLKLGQLLRDSYVQVWPKLASLTPSEALVYSTRYRRTFQSALSFLYGLVPSETLTKLPVFESQSMNFCFKDCGCPVTDKLWKAVKKSISHQLKSHPAVALLAESTGRSLFSPGAEQGTLGSDPHAVRDALLTYVCHGSGLPCETPSNCIKRQNVAGVFAYTDWVNYQKWRNVYWKRLCLLRSYGLIRHIVQQMLHMVSSNGPYLVLYSGHDHTVEQLTTALGLQNDPLLLRYGARVVFEVYQNYEESHNGAKGIYFRLLSNGRDVTRQVSFCKDIVLLENKVSLCKIEDIVRFIHDDYFVSLNVTNFKDACNKSE</sequence>
<dbReference type="GO" id="GO:0016791">
    <property type="term" value="F:phosphatase activity"/>
    <property type="evidence" value="ECO:0007669"/>
    <property type="project" value="TreeGrafter"/>
</dbReference>
<feature type="transmembrane region" description="Helical" evidence="7">
    <location>
        <begin position="99"/>
        <end position="118"/>
    </location>
</feature>
<dbReference type="EMBL" id="JABDTM020025465">
    <property type="protein sequence ID" value="KAH0813246.1"/>
    <property type="molecule type" value="Genomic_DNA"/>
</dbReference>